<evidence type="ECO:0000256" key="11">
    <source>
        <dbReference type="PIRSR" id="PIRSR606262-2"/>
    </source>
</evidence>
<keyword evidence="6 13" id="KW-0378">Hydrolase</keyword>
<dbReference type="PROSITE" id="PS51747">
    <property type="entry name" value="CYT_DCMP_DEAMINASES_2"/>
    <property type="match status" value="1"/>
</dbReference>
<proteinExistence type="inferred from homology"/>
<sequence length="149" mass="16199">MVNLKYSTNYLLHDLSSQQLDQLKKKAVEAKNHSYSPYSKFRVGCCILTKDNLFVDGANVENASYGGAICAERTAAVKAVTSGQKDWLAIAISGDRIDDCTSPCGICRQFIREFASLDMPVIMLNSDGSQAVLKSFGDLLPMSFGPGSF</sequence>
<dbReference type="InterPro" id="IPR006262">
    <property type="entry name" value="Cyt_deam_tetra"/>
</dbReference>
<evidence type="ECO:0000313" key="16">
    <source>
        <dbReference type="Proteomes" id="UP000019375"/>
    </source>
</evidence>
<dbReference type="Proteomes" id="UP000019375">
    <property type="component" value="Unassembled WGS sequence"/>
</dbReference>
<evidence type="ECO:0000256" key="4">
    <source>
        <dbReference type="ARBA" id="ARBA00012783"/>
    </source>
</evidence>
<accession>A0A8J2X5C1</accession>
<dbReference type="PANTHER" id="PTHR11644">
    <property type="entry name" value="CYTIDINE DEAMINASE"/>
    <property type="match status" value="1"/>
</dbReference>
<feature type="binding site" evidence="12">
    <location>
        <position position="70"/>
    </location>
    <ligand>
        <name>Zn(2+)</name>
        <dbReference type="ChEBI" id="CHEBI:29105"/>
        <note>catalytic</note>
    </ligand>
</feature>
<dbReference type="GO" id="GO:0008270">
    <property type="term" value="F:zinc ion binding"/>
    <property type="evidence" value="ECO:0007669"/>
    <property type="project" value="UniProtKB-UniRule"/>
</dbReference>
<evidence type="ECO:0000256" key="13">
    <source>
        <dbReference type="RuleBase" id="RU364006"/>
    </source>
</evidence>
<comment type="catalytic activity">
    <reaction evidence="9 13">
        <text>cytidine + H2O + H(+) = uridine + NH4(+)</text>
        <dbReference type="Rhea" id="RHEA:16069"/>
        <dbReference type="ChEBI" id="CHEBI:15377"/>
        <dbReference type="ChEBI" id="CHEBI:15378"/>
        <dbReference type="ChEBI" id="CHEBI:16704"/>
        <dbReference type="ChEBI" id="CHEBI:17562"/>
        <dbReference type="ChEBI" id="CHEBI:28938"/>
        <dbReference type="EC" id="3.5.4.5"/>
    </reaction>
</comment>
<feature type="binding site" evidence="11">
    <location>
        <begin position="59"/>
        <end position="65"/>
    </location>
    <ligand>
        <name>substrate</name>
    </ligand>
</feature>
<dbReference type="GO" id="GO:0055086">
    <property type="term" value="P:nucleobase-containing small molecule metabolic process"/>
    <property type="evidence" value="ECO:0007669"/>
    <property type="project" value="UniProtKB-ARBA"/>
</dbReference>
<dbReference type="InterPro" id="IPR002125">
    <property type="entry name" value="CMP_dCMP_dom"/>
</dbReference>
<evidence type="ECO:0000256" key="8">
    <source>
        <dbReference type="ARBA" id="ARBA00032005"/>
    </source>
</evidence>
<evidence type="ECO:0000256" key="1">
    <source>
        <dbReference type="ARBA" id="ARBA00001947"/>
    </source>
</evidence>
<feature type="domain" description="CMP/dCMP-type deaminase" evidence="14">
    <location>
        <begin position="18"/>
        <end position="147"/>
    </location>
</feature>
<feature type="binding site" evidence="12">
    <location>
        <position position="104"/>
    </location>
    <ligand>
        <name>Zn(2+)</name>
        <dbReference type="ChEBI" id="CHEBI:29105"/>
        <note>catalytic</note>
    </ligand>
</feature>
<comment type="cofactor">
    <cofactor evidence="1 12 13">
        <name>Zn(2+)</name>
        <dbReference type="ChEBI" id="CHEBI:29105"/>
    </cofactor>
</comment>
<dbReference type="EC" id="3.5.4.5" evidence="4 13"/>
<dbReference type="NCBIfam" id="NF004064">
    <property type="entry name" value="PRK05578.1"/>
    <property type="match status" value="1"/>
</dbReference>
<comment type="function">
    <text evidence="2 13">This enzyme scavenges exogenous and endogenous cytidine and 2'-deoxycytidine for UMP synthesis.</text>
</comment>
<evidence type="ECO:0000256" key="12">
    <source>
        <dbReference type="PIRSR" id="PIRSR606262-3"/>
    </source>
</evidence>
<dbReference type="CDD" id="cd01283">
    <property type="entry name" value="cytidine_deaminase"/>
    <property type="match status" value="1"/>
</dbReference>
<dbReference type="Gene3D" id="3.40.140.10">
    <property type="entry name" value="Cytidine Deaminase, domain 2"/>
    <property type="match status" value="1"/>
</dbReference>
<protein>
    <recommendedName>
        <fullName evidence="4 13">Cytidine deaminase</fullName>
        <ecNumber evidence="4 13">3.5.4.5</ecNumber>
    </recommendedName>
    <alternativeName>
        <fullName evidence="8 13">Cytidine aminohydrolase</fullName>
    </alternativeName>
</protein>
<dbReference type="NCBIfam" id="TIGR01354">
    <property type="entry name" value="cyt_deam_tetra"/>
    <property type="match status" value="1"/>
</dbReference>
<evidence type="ECO:0000256" key="9">
    <source>
        <dbReference type="ARBA" id="ARBA00049558"/>
    </source>
</evidence>
<evidence type="ECO:0000259" key="14">
    <source>
        <dbReference type="PROSITE" id="PS51747"/>
    </source>
</evidence>
<keyword evidence="5 12" id="KW-0479">Metal-binding</keyword>
<evidence type="ECO:0000256" key="7">
    <source>
        <dbReference type="ARBA" id="ARBA00022833"/>
    </source>
</evidence>
<name>A0A8J2X5C1_ZYGB2</name>
<dbReference type="SUPFAM" id="SSF53927">
    <property type="entry name" value="Cytidine deaminase-like"/>
    <property type="match status" value="1"/>
</dbReference>
<evidence type="ECO:0000256" key="3">
    <source>
        <dbReference type="ARBA" id="ARBA00006576"/>
    </source>
</evidence>
<evidence type="ECO:0000256" key="5">
    <source>
        <dbReference type="ARBA" id="ARBA00022723"/>
    </source>
</evidence>
<dbReference type="AlphaFoldDB" id="A0A8J2X5C1"/>
<feature type="binding site" evidence="12">
    <location>
        <position position="107"/>
    </location>
    <ligand>
        <name>Zn(2+)</name>
        <dbReference type="ChEBI" id="CHEBI:29105"/>
        <note>catalytic</note>
    </ligand>
</feature>
<dbReference type="GO" id="GO:0005829">
    <property type="term" value="C:cytosol"/>
    <property type="evidence" value="ECO:0007669"/>
    <property type="project" value="TreeGrafter"/>
</dbReference>
<organism evidence="15 16">
    <name type="scientific">Zygosaccharomyces bailii (strain CLIB 213 / ATCC 58445 / CBS 680 / BCRC 21525 / NBRC 1098 / NCYC 1416 / NRRL Y-2227)</name>
    <dbReference type="NCBI Taxonomy" id="1333698"/>
    <lineage>
        <taxon>Eukaryota</taxon>
        <taxon>Fungi</taxon>
        <taxon>Dikarya</taxon>
        <taxon>Ascomycota</taxon>
        <taxon>Saccharomycotina</taxon>
        <taxon>Saccharomycetes</taxon>
        <taxon>Saccharomycetales</taxon>
        <taxon>Saccharomycetaceae</taxon>
        <taxon>Zygosaccharomyces</taxon>
    </lineage>
</organism>
<keyword evidence="7 12" id="KW-0862">Zinc</keyword>
<reference evidence="16" key="1">
    <citation type="journal article" date="2013" name="Genome Announc.">
        <title>Genome sequence of the food spoilage yeast Zygosaccharomyces bailii CLIB 213(T).</title>
        <authorList>
            <person name="Galeote V."/>
            <person name="Bigey F."/>
            <person name="Devillers H."/>
            <person name="Neuveglise C."/>
            <person name="Dequin S."/>
        </authorList>
    </citation>
    <scope>NUCLEOTIDE SEQUENCE [LARGE SCALE GENOMIC DNA]</scope>
    <source>
        <strain evidence="16">CLIB 213 / ATCC 58445 / CBS 680 / CCRC 21525 / NBRC 1098 / NCYC 1416 / NRRL Y-2227</strain>
    </source>
</reference>
<evidence type="ECO:0000313" key="15">
    <source>
        <dbReference type="EMBL" id="CDF87735.1"/>
    </source>
</evidence>
<dbReference type="InterPro" id="IPR050202">
    <property type="entry name" value="Cyt/Deoxycyt_deaminase"/>
</dbReference>
<dbReference type="OrthoDB" id="414540at2759"/>
<keyword evidence="16" id="KW-1185">Reference proteome</keyword>
<evidence type="ECO:0000256" key="10">
    <source>
        <dbReference type="PIRSR" id="PIRSR606262-1"/>
    </source>
</evidence>
<dbReference type="EMBL" id="HG316454">
    <property type="protein sequence ID" value="CDF87735.1"/>
    <property type="molecule type" value="Genomic_DNA"/>
</dbReference>
<dbReference type="GO" id="GO:0004126">
    <property type="term" value="F:cytidine deaminase activity"/>
    <property type="evidence" value="ECO:0007669"/>
    <property type="project" value="UniProtKB-UniRule"/>
</dbReference>
<comment type="catalytic activity">
    <reaction evidence="13">
        <text>2'-deoxycytidine + H2O + H(+) = 2'-deoxyuridine + NH4(+)</text>
        <dbReference type="Rhea" id="RHEA:13433"/>
        <dbReference type="ChEBI" id="CHEBI:15377"/>
        <dbReference type="ChEBI" id="CHEBI:15378"/>
        <dbReference type="ChEBI" id="CHEBI:15698"/>
        <dbReference type="ChEBI" id="CHEBI:16450"/>
        <dbReference type="ChEBI" id="CHEBI:28938"/>
        <dbReference type="EC" id="3.5.4.5"/>
    </reaction>
</comment>
<evidence type="ECO:0000256" key="2">
    <source>
        <dbReference type="ARBA" id="ARBA00003949"/>
    </source>
</evidence>
<comment type="similarity">
    <text evidence="3 13">Belongs to the cytidine and deoxycytidylate deaminase family.</text>
</comment>
<dbReference type="GO" id="GO:0072527">
    <property type="term" value="P:pyrimidine-containing compound metabolic process"/>
    <property type="evidence" value="ECO:0007669"/>
    <property type="project" value="UniProtKB-ARBA"/>
</dbReference>
<feature type="active site" description="Proton donor" evidence="10">
    <location>
        <position position="72"/>
    </location>
</feature>
<gene>
    <name evidence="15" type="ORF">BN860_13256g</name>
</gene>
<dbReference type="InterPro" id="IPR016193">
    <property type="entry name" value="Cytidine_deaminase-like"/>
</dbReference>
<dbReference type="PANTHER" id="PTHR11644:SF2">
    <property type="entry name" value="CYTIDINE DEAMINASE"/>
    <property type="match status" value="1"/>
</dbReference>
<evidence type="ECO:0000256" key="6">
    <source>
        <dbReference type="ARBA" id="ARBA00022801"/>
    </source>
</evidence>
<dbReference type="FunFam" id="3.40.140.10:FF:000008">
    <property type="entry name" value="Cytidine deaminase"/>
    <property type="match status" value="1"/>
</dbReference>
<dbReference type="Pfam" id="PF00383">
    <property type="entry name" value="dCMP_cyt_deam_1"/>
    <property type="match status" value="1"/>
</dbReference>